<dbReference type="Proteomes" id="UP000027345">
    <property type="component" value="Unassembled WGS sequence"/>
</dbReference>
<evidence type="ECO:0000313" key="2">
    <source>
        <dbReference type="EMBL" id="KDN18260.1"/>
    </source>
</evidence>
<dbReference type="AlphaFoldDB" id="A0A066TTU0"/>
<dbReference type="RefSeq" id="WP_051736202.1">
    <property type="nucleotide sequence ID" value="NZ_JMQI01000064.1"/>
</dbReference>
<dbReference type="CDD" id="cd02042">
    <property type="entry name" value="ParAB_family"/>
    <property type="match status" value="1"/>
</dbReference>
<dbReference type="eggNOG" id="COG1192">
    <property type="taxonomic scope" value="Bacteria"/>
</dbReference>
<dbReference type="SUPFAM" id="SSF52540">
    <property type="entry name" value="P-loop containing nucleoside triphosphate hydrolases"/>
    <property type="match status" value="1"/>
</dbReference>
<evidence type="ECO:0000259" key="1">
    <source>
        <dbReference type="Pfam" id="PF13614"/>
    </source>
</evidence>
<evidence type="ECO:0000313" key="3">
    <source>
        <dbReference type="Proteomes" id="UP000027345"/>
    </source>
</evidence>
<dbReference type="InterPro" id="IPR027417">
    <property type="entry name" value="P-loop_NTPase"/>
</dbReference>
<comment type="caution">
    <text evidence="2">The sequence shown here is derived from an EMBL/GenBank/DDBJ whole genome shotgun (WGS) entry which is preliminary data.</text>
</comment>
<dbReference type="InterPro" id="IPR025669">
    <property type="entry name" value="AAA_dom"/>
</dbReference>
<sequence>MKSIALFNNKGGVSKTTTTFNLGWILAERGHRVIVVDADPQCNLTGMVMGFSGMEALEDFYSRDDSRNIKSALQPVFESRPKELSPVDCVEVPARPGLFLMPGHIQLAEYEVQLGISQELSGSIQALQNIPGSFTHLFRITAEKLNAEYVIVDLSPGLGSINQNLVTTADYLIVPTSPDVFSVMAVESLARVLPRWLRWAQRAAETEMFREADYPFPKPNLKLLGALIQRYNLKAKKPTRAFQEYFDELSTVLADKLKPALASCGMLLPEAKYLEADLESDLRLSSISDFNSLIAVSQKQQKPVFSLDHHDVRRGGNLWENTKRSIDSFHETFNEMAHKIEVLTA</sequence>
<accession>A0A066TTU0</accession>
<dbReference type="Pfam" id="PF13614">
    <property type="entry name" value="AAA_31"/>
    <property type="match status" value="1"/>
</dbReference>
<dbReference type="EMBL" id="JMQI01000064">
    <property type="protein sequence ID" value="KDN18260.1"/>
    <property type="molecule type" value="Genomic_DNA"/>
</dbReference>
<feature type="domain" description="AAA" evidence="1">
    <location>
        <begin position="1"/>
        <end position="192"/>
    </location>
</feature>
<dbReference type="InterPro" id="IPR050678">
    <property type="entry name" value="DNA_Partitioning_ATPase"/>
</dbReference>
<protein>
    <submittedName>
        <fullName evidence="2">Regulatory protein</fullName>
    </submittedName>
</protein>
<keyword evidence="3" id="KW-1185">Reference proteome</keyword>
<dbReference type="PANTHER" id="PTHR13696:SF52">
    <property type="entry name" value="PARA FAMILY PROTEIN CT_582"/>
    <property type="match status" value="1"/>
</dbReference>
<reference evidence="2 3" key="1">
    <citation type="submission" date="2014-05" db="EMBL/GenBank/DDBJ databases">
        <title>Draft genome sequence of Amycolatopsis rifamycinica DSM 46095.</title>
        <authorList>
            <person name="Lal R."/>
            <person name="Saxena A."/>
            <person name="Kumari R."/>
            <person name="Mukherjee U."/>
            <person name="Singh P."/>
            <person name="Sangwan N."/>
            <person name="Mahato N.K."/>
        </authorList>
    </citation>
    <scope>NUCLEOTIDE SEQUENCE [LARGE SCALE GENOMIC DNA]</scope>
    <source>
        <strain evidence="2 3">DSM 46095</strain>
    </source>
</reference>
<organism evidence="2 3">
    <name type="scientific">Amycolatopsis rifamycinica</name>
    <dbReference type="NCBI Taxonomy" id="287986"/>
    <lineage>
        <taxon>Bacteria</taxon>
        <taxon>Bacillati</taxon>
        <taxon>Actinomycetota</taxon>
        <taxon>Actinomycetes</taxon>
        <taxon>Pseudonocardiales</taxon>
        <taxon>Pseudonocardiaceae</taxon>
        <taxon>Amycolatopsis</taxon>
    </lineage>
</organism>
<gene>
    <name evidence="2" type="ORF">DV20_30945</name>
</gene>
<dbReference type="STRING" id="287986.DV20_30945"/>
<dbReference type="Gene3D" id="3.40.50.300">
    <property type="entry name" value="P-loop containing nucleotide triphosphate hydrolases"/>
    <property type="match status" value="1"/>
</dbReference>
<name>A0A066TTU0_9PSEU</name>
<dbReference type="OrthoDB" id="69313at2"/>
<dbReference type="PANTHER" id="PTHR13696">
    <property type="entry name" value="P-LOOP CONTAINING NUCLEOSIDE TRIPHOSPHATE HYDROLASE"/>
    <property type="match status" value="1"/>
</dbReference>
<proteinExistence type="predicted"/>